<dbReference type="PRINTS" id="PR00081">
    <property type="entry name" value="GDHRDH"/>
</dbReference>
<comment type="similarity">
    <text evidence="1">Belongs to the short-chain dehydrogenases/reductases (SDR) family.</text>
</comment>
<dbReference type="EMBL" id="BMHV01000013">
    <property type="protein sequence ID" value="GGF66030.1"/>
    <property type="molecule type" value="Genomic_DNA"/>
</dbReference>
<dbReference type="PROSITE" id="PS00061">
    <property type="entry name" value="ADH_SHORT"/>
    <property type="match status" value="1"/>
</dbReference>
<dbReference type="InterPro" id="IPR020904">
    <property type="entry name" value="Sc_DH/Rdtase_CS"/>
</dbReference>
<organism evidence="4 5">
    <name type="scientific">Terasakiella brassicae</name>
    <dbReference type="NCBI Taxonomy" id="1634917"/>
    <lineage>
        <taxon>Bacteria</taxon>
        <taxon>Pseudomonadati</taxon>
        <taxon>Pseudomonadota</taxon>
        <taxon>Alphaproteobacteria</taxon>
        <taxon>Rhodospirillales</taxon>
        <taxon>Terasakiellaceae</taxon>
        <taxon>Terasakiella</taxon>
    </lineage>
</organism>
<dbReference type="InterPro" id="IPR036291">
    <property type="entry name" value="NAD(P)-bd_dom_sf"/>
</dbReference>
<reference evidence="4" key="1">
    <citation type="journal article" date="2014" name="Int. J. Syst. Evol. Microbiol.">
        <title>Complete genome sequence of Corynebacterium casei LMG S-19264T (=DSM 44701T), isolated from a smear-ripened cheese.</title>
        <authorList>
            <consortium name="US DOE Joint Genome Institute (JGI-PGF)"/>
            <person name="Walter F."/>
            <person name="Albersmeier A."/>
            <person name="Kalinowski J."/>
            <person name="Ruckert C."/>
        </authorList>
    </citation>
    <scope>NUCLEOTIDE SEQUENCE</scope>
    <source>
        <strain evidence="4">CGMCC 1.15254</strain>
    </source>
</reference>
<protein>
    <submittedName>
        <fullName evidence="4">Gluconate 5-dehydrogenase</fullName>
    </submittedName>
</protein>
<gene>
    <name evidence="4" type="ORF">GCM10011332_20070</name>
</gene>
<evidence type="ECO:0000256" key="1">
    <source>
        <dbReference type="ARBA" id="ARBA00006484"/>
    </source>
</evidence>
<comment type="caution">
    <text evidence="4">The sequence shown here is derived from an EMBL/GenBank/DDBJ whole genome shotgun (WGS) entry which is preliminary data.</text>
</comment>
<dbReference type="Proteomes" id="UP000632498">
    <property type="component" value="Unassembled WGS sequence"/>
</dbReference>
<proteinExistence type="inferred from homology"/>
<evidence type="ECO:0000256" key="2">
    <source>
        <dbReference type="ARBA" id="ARBA00023002"/>
    </source>
</evidence>
<dbReference type="InterPro" id="IPR002347">
    <property type="entry name" value="SDR_fam"/>
</dbReference>
<dbReference type="SMART" id="SM00822">
    <property type="entry name" value="PKS_KR"/>
    <property type="match status" value="1"/>
</dbReference>
<keyword evidence="5" id="KW-1185">Reference proteome</keyword>
<dbReference type="AlphaFoldDB" id="A0A917C0G2"/>
<accession>A0A917C0G2</accession>
<sequence length="244" mass="25546">MNALFDLSGKTALVTGASRGLGFEMAKALCEAGATVYFNGRTQTTLETAIQNIPNAKASAFDITDSSAIAPILSDLGPLDILVNNAGGRDRRNVDEFDLGDVRKLLDSNLVAPFELSRQVARHMPVGGRIINVTSIAGDIARAGDAIYTASKAGLTGLTRALAAELGPRGINVNAIAPGFFATKANQSMVEDETIAAFLKMRTSLQRWGTPEEIAGACLFLASAASSYVTGQVLTVDGGLRAHF</sequence>
<dbReference type="PRINTS" id="PR00080">
    <property type="entry name" value="SDRFAMILY"/>
</dbReference>
<dbReference type="NCBIfam" id="NF004778">
    <property type="entry name" value="PRK06124.1"/>
    <property type="match status" value="1"/>
</dbReference>
<dbReference type="Gene3D" id="3.40.50.720">
    <property type="entry name" value="NAD(P)-binding Rossmann-like Domain"/>
    <property type="match status" value="1"/>
</dbReference>
<dbReference type="GO" id="GO:0016616">
    <property type="term" value="F:oxidoreductase activity, acting on the CH-OH group of donors, NAD or NADP as acceptor"/>
    <property type="evidence" value="ECO:0007669"/>
    <property type="project" value="TreeGrafter"/>
</dbReference>
<feature type="domain" description="Ketoreductase" evidence="3">
    <location>
        <begin position="10"/>
        <end position="179"/>
    </location>
</feature>
<dbReference type="SUPFAM" id="SSF51735">
    <property type="entry name" value="NAD(P)-binding Rossmann-fold domains"/>
    <property type="match status" value="1"/>
</dbReference>
<dbReference type="RefSeq" id="WP_188664424.1">
    <property type="nucleotide sequence ID" value="NZ_BMHV01000013.1"/>
</dbReference>
<evidence type="ECO:0000313" key="5">
    <source>
        <dbReference type="Proteomes" id="UP000632498"/>
    </source>
</evidence>
<dbReference type="Pfam" id="PF13561">
    <property type="entry name" value="adh_short_C2"/>
    <property type="match status" value="1"/>
</dbReference>
<name>A0A917C0G2_9PROT</name>
<dbReference type="PANTHER" id="PTHR42760:SF133">
    <property type="entry name" value="3-OXOACYL-[ACYL-CARRIER-PROTEIN] REDUCTASE"/>
    <property type="match status" value="1"/>
</dbReference>
<dbReference type="InterPro" id="IPR057326">
    <property type="entry name" value="KR_dom"/>
</dbReference>
<dbReference type="FunFam" id="3.40.50.720:FF:000084">
    <property type="entry name" value="Short-chain dehydrogenase reductase"/>
    <property type="match status" value="1"/>
</dbReference>
<dbReference type="PANTHER" id="PTHR42760">
    <property type="entry name" value="SHORT-CHAIN DEHYDROGENASES/REDUCTASES FAMILY MEMBER"/>
    <property type="match status" value="1"/>
</dbReference>
<evidence type="ECO:0000259" key="3">
    <source>
        <dbReference type="SMART" id="SM00822"/>
    </source>
</evidence>
<evidence type="ECO:0000313" key="4">
    <source>
        <dbReference type="EMBL" id="GGF66030.1"/>
    </source>
</evidence>
<keyword evidence="2" id="KW-0560">Oxidoreductase</keyword>
<reference evidence="4" key="2">
    <citation type="submission" date="2020-09" db="EMBL/GenBank/DDBJ databases">
        <authorList>
            <person name="Sun Q."/>
            <person name="Zhou Y."/>
        </authorList>
    </citation>
    <scope>NUCLEOTIDE SEQUENCE</scope>
    <source>
        <strain evidence="4">CGMCC 1.15254</strain>
    </source>
</reference>